<keyword evidence="1" id="KW-0732">Signal</keyword>
<sequence>MGVIRLILFLLILIQTTAHSQVDFDKIKQKKLEPITIDTVKEDVLIVEKRFATLYFNKADVREYTIPYNKLGVRIDQHHDNLLEVVNAPGDTRLVDWWNDYTDNERQSIHGNSNFVNEQKKALSELYYVGADLIHDGKFMVIDKATGEEVRKRLRMKRVKGLYGSRYVEFLLPNGKKFWHLVTRLGE</sequence>
<feature type="chain" id="PRO_5015458164" evidence="1">
    <location>
        <begin position="21"/>
        <end position="187"/>
    </location>
</feature>
<dbReference type="AlphaFoldDB" id="A0A2U1AI84"/>
<reference evidence="2 3" key="1">
    <citation type="submission" date="2018-04" db="EMBL/GenBank/DDBJ databases">
        <title>Genomic Encyclopedia of Type Strains, Phase IV (KMG-IV): sequencing the most valuable type-strain genomes for metagenomic binning, comparative biology and taxonomic classification.</title>
        <authorList>
            <person name="Goeker M."/>
        </authorList>
    </citation>
    <scope>NUCLEOTIDE SEQUENCE [LARGE SCALE GENOMIC DNA]</scope>
    <source>
        <strain evidence="2 3">DSM 100231</strain>
    </source>
</reference>
<dbReference type="RefSeq" id="WP_116545448.1">
    <property type="nucleotide sequence ID" value="NZ_QEKI01000027.1"/>
</dbReference>
<accession>A0A2U1AI84</accession>
<evidence type="ECO:0000313" key="2">
    <source>
        <dbReference type="EMBL" id="PVY36124.1"/>
    </source>
</evidence>
<organism evidence="2 3">
    <name type="scientific">Pontibacter virosus</name>
    <dbReference type="NCBI Taxonomy" id="1765052"/>
    <lineage>
        <taxon>Bacteria</taxon>
        <taxon>Pseudomonadati</taxon>
        <taxon>Bacteroidota</taxon>
        <taxon>Cytophagia</taxon>
        <taxon>Cytophagales</taxon>
        <taxon>Hymenobacteraceae</taxon>
        <taxon>Pontibacter</taxon>
    </lineage>
</organism>
<gene>
    <name evidence="2" type="ORF">C8E01_1274</name>
</gene>
<name>A0A2U1AI84_9BACT</name>
<dbReference type="Proteomes" id="UP000245466">
    <property type="component" value="Unassembled WGS sequence"/>
</dbReference>
<feature type="signal peptide" evidence="1">
    <location>
        <begin position="1"/>
        <end position="20"/>
    </location>
</feature>
<dbReference type="OrthoDB" id="851066at2"/>
<protein>
    <submittedName>
        <fullName evidence="2">Uncharacterized protein</fullName>
    </submittedName>
</protein>
<proteinExistence type="predicted"/>
<evidence type="ECO:0000256" key="1">
    <source>
        <dbReference type="SAM" id="SignalP"/>
    </source>
</evidence>
<dbReference type="EMBL" id="QEKI01000027">
    <property type="protein sequence ID" value="PVY36124.1"/>
    <property type="molecule type" value="Genomic_DNA"/>
</dbReference>
<comment type="caution">
    <text evidence="2">The sequence shown here is derived from an EMBL/GenBank/DDBJ whole genome shotgun (WGS) entry which is preliminary data.</text>
</comment>
<keyword evidence="3" id="KW-1185">Reference proteome</keyword>
<evidence type="ECO:0000313" key="3">
    <source>
        <dbReference type="Proteomes" id="UP000245466"/>
    </source>
</evidence>